<proteinExistence type="predicted"/>
<dbReference type="STRING" id="34002.SAMN04489859_103024"/>
<name>A0A1H8LFA6_9RHOB</name>
<dbReference type="Gene3D" id="3.40.1420.30">
    <property type="match status" value="1"/>
</dbReference>
<feature type="signal peptide" evidence="2">
    <location>
        <begin position="1"/>
        <end position="25"/>
    </location>
</feature>
<dbReference type="RefSeq" id="WP_090615189.1">
    <property type="nucleotide sequence ID" value="NZ_CP067124.1"/>
</dbReference>
<feature type="chain" id="PRO_5011686063" description="Peptidase propeptide and YPEB domain-containing protein" evidence="2">
    <location>
        <begin position="26"/>
        <end position="318"/>
    </location>
</feature>
<accession>A0A1H8LFA6</accession>
<reference evidence="3 4" key="1">
    <citation type="submission" date="2016-10" db="EMBL/GenBank/DDBJ databases">
        <authorList>
            <person name="de Groot N.N."/>
        </authorList>
    </citation>
    <scope>NUCLEOTIDE SEQUENCE [LARGE SCALE GENOMIC DNA]</scope>
    <source>
        <strain evidence="3 4">DSM 8512</strain>
    </source>
</reference>
<dbReference type="AlphaFoldDB" id="A0A1H8LFA6"/>
<sequence length="318" mass="35173">MSRIRLTTSAAIIALAGAWGGVALAQDATDIPDWLQQMDLQNVQTETKRHGAREIEGRLPGGGKIEALFDRDGKLIEIEADDAALPQPALDAILSDAIRSHEAMGLFSRVHEISVKREKTEIEGYQQNGNDLELEFDPEGRLIAIDADDTPLPQSLIDALLPQAVRDSDALAQFATIDEIKQHGETRFRIEGEDEAGHDIAVMVDQDGRMLRFGRDGGDRKGGWGERGFHNKDPRGHARTMRGENPHRETRRDQRARAPELSFDPVELNQRLTESGYSAFGLLRHDGRRLTLDAQNPAGEAVTLELDPAGEVLRETAR</sequence>
<feature type="region of interest" description="Disordered" evidence="1">
    <location>
        <begin position="222"/>
        <end position="258"/>
    </location>
</feature>
<evidence type="ECO:0008006" key="5">
    <source>
        <dbReference type="Google" id="ProtNLM"/>
    </source>
</evidence>
<evidence type="ECO:0000256" key="2">
    <source>
        <dbReference type="SAM" id="SignalP"/>
    </source>
</evidence>
<evidence type="ECO:0000256" key="1">
    <source>
        <dbReference type="SAM" id="MobiDB-lite"/>
    </source>
</evidence>
<organism evidence="3 4">
    <name type="scientific">Paracoccus alcaliphilus</name>
    <dbReference type="NCBI Taxonomy" id="34002"/>
    <lineage>
        <taxon>Bacteria</taxon>
        <taxon>Pseudomonadati</taxon>
        <taxon>Pseudomonadota</taxon>
        <taxon>Alphaproteobacteria</taxon>
        <taxon>Rhodobacterales</taxon>
        <taxon>Paracoccaceae</taxon>
        <taxon>Paracoccus</taxon>
    </lineage>
</organism>
<evidence type="ECO:0000313" key="4">
    <source>
        <dbReference type="Proteomes" id="UP000199054"/>
    </source>
</evidence>
<keyword evidence="2" id="KW-0732">Signal</keyword>
<dbReference type="Proteomes" id="UP000199054">
    <property type="component" value="Unassembled WGS sequence"/>
</dbReference>
<protein>
    <recommendedName>
        <fullName evidence="5">Peptidase propeptide and YPEB domain-containing protein</fullName>
    </recommendedName>
</protein>
<keyword evidence="4" id="KW-1185">Reference proteome</keyword>
<dbReference type="EMBL" id="FODE01000030">
    <property type="protein sequence ID" value="SEO03805.1"/>
    <property type="molecule type" value="Genomic_DNA"/>
</dbReference>
<dbReference type="OrthoDB" id="7844692at2"/>
<evidence type="ECO:0000313" key="3">
    <source>
        <dbReference type="EMBL" id="SEO03805.1"/>
    </source>
</evidence>
<gene>
    <name evidence="3" type="ORF">SAMN04489859_103024</name>
</gene>